<dbReference type="AlphaFoldDB" id="A0A818P8H3"/>
<dbReference type="Proteomes" id="UP000663844">
    <property type="component" value="Unassembled WGS sequence"/>
</dbReference>
<name>A0A818P8H3_9BILA</name>
<evidence type="ECO:0000313" key="2">
    <source>
        <dbReference type="Proteomes" id="UP000663844"/>
    </source>
</evidence>
<evidence type="ECO:0008006" key="3">
    <source>
        <dbReference type="Google" id="ProtNLM"/>
    </source>
</evidence>
<protein>
    <recommendedName>
        <fullName evidence="3">HIT domain-containing protein</fullName>
    </recommendedName>
</protein>
<accession>A0A818P8H3</accession>
<gene>
    <name evidence="1" type="ORF">OXD698_LOCUS7329</name>
</gene>
<organism evidence="1 2">
    <name type="scientific">Adineta steineri</name>
    <dbReference type="NCBI Taxonomy" id="433720"/>
    <lineage>
        <taxon>Eukaryota</taxon>
        <taxon>Metazoa</taxon>
        <taxon>Spiralia</taxon>
        <taxon>Gnathifera</taxon>
        <taxon>Rotifera</taxon>
        <taxon>Eurotatoria</taxon>
        <taxon>Bdelloidea</taxon>
        <taxon>Adinetida</taxon>
        <taxon>Adinetidae</taxon>
        <taxon>Adineta</taxon>
    </lineage>
</organism>
<proteinExistence type="predicted"/>
<sequence>MKTPEPTPPIRRTILHHLTRMTSLTIPAQWLNPQKHPQEWIFRCSTTLNDLVKTGRAASYFRQLVTFLEDDNQIINYHLKLRHNFNRNHELDVHIYFDSISRTSNPPIMPVCISCEPTHELSKTSLLSEQQYTRAWLDGRAREKLILTPIRHVERLSELIDENGEMEAFWYDAIELIDKEYGQHENFYPYMILNHGTYRNHAHLHLKINFTKAIWDEIIAPRHHDRILQIKQLLQDKSIVNDCLKKDDHQKKKYSTKPHKYDHDLN</sequence>
<reference evidence="1" key="1">
    <citation type="submission" date="2021-02" db="EMBL/GenBank/DDBJ databases">
        <authorList>
            <person name="Nowell W R."/>
        </authorList>
    </citation>
    <scope>NUCLEOTIDE SEQUENCE</scope>
</reference>
<comment type="caution">
    <text evidence="1">The sequence shown here is derived from an EMBL/GenBank/DDBJ whole genome shotgun (WGS) entry which is preliminary data.</text>
</comment>
<evidence type="ECO:0000313" key="1">
    <source>
        <dbReference type="EMBL" id="CAF3619104.1"/>
    </source>
</evidence>
<dbReference type="EMBL" id="CAJOAZ010000334">
    <property type="protein sequence ID" value="CAF3619104.1"/>
    <property type="molecule type" value="Genomic_DNA"/>
</dbReference>